<feature type="domain" description="PD-(D/E)XK endonuclease-like" evidence="1">
    <location>
        <begin position="144"/>
        <end position="247"/>
    </location>
</feature>
<accession>A0A6B9J1E7</accession>
<protein>
    <recommendedName>
        <fullName evidence="1">PD-(D/E)XK endonuclease-like domain-containing protein</fullName>
    </recommendedName>
</protein>
<dbReference type="Proteomes" id="UP000436513">
    <property type="component" value="Segment"/>
</dbReference>
<sequence>MSFASLKKQFVQEPEKKFLHISDRYTLPAGWVNDDLPDGRVYKNPLFPEDKFFSVTTMLGKIAAMKGEDKWLEDWRARVGDEAADRISKEATDRGTAMHDYLEKYLSNQVVLNKHLGAYRLFQKIKPWCDERIDAVICLEHALYSRRLRIAGRVDLVAVLDGRGDIDLGLETLVDFKSSRKIKTYTDIPHYMRQVTLYAMLFEETTGVRLELGEIWMGADNNGDPKELKFEVIFDHYRETVIDELAEFWEAKGDPLDVEECKKFFLN</sequence>
<reference evidence="2 3" key="1">
    <citation type="submission" date="2019-10" db="EMBL/GenBank/DDBJ databases">
        <title>Complete genome sequence of bacteriophage vB_RLeM_RL38JI.</title>
        <authorList>
            <person name="Gunathilake D."/>
            <person name="Bhat S."/>
            <person name="Yost C.K."/>
            <person name="Hynes M.F."/>
        </authorList>
    </citation>
    <scope>NUCLEOTIDE SEQUENCE [LARGE SCALE GENOMIC DNA]</scope>
</reference>
<dbReference type="EMBL" id="MN549360">
    <property type="protein sequence ID" value="QGZ13880.1"/>
    <property type="molecule type" value="Genomic_DNA"/>
</dbReference>
<dbReference type="Pfam" id="PF12705">
    <property type="entry name" value="PDDEXK_1"/>
    <property type="match status" value="1"/>
</dbReference>
<gene>
    <name evidence="2" type="ORF">RL38J1_106</name>
</gene>
<evidence type="ECO:0000313" key="2">
    <source>
        <dbReference type="EMBL" id="QGZ13880.1"/>
    </source>
</evidence>
<keyword evidence="3" id="KW-1185">Reference proteome</keyword>
<evidence type="ECO:0000313" key="3">
    <source>
        <dbReference type="Proteomes" id="UP000436513"/>
    </source>
</evidence>
<dbReference type="InterPro" id="IPR038726">
    <property type="entry name" value="PDDEXK_AddAB-type"/>
</dbReference>
<evidence type="ECO:0000259" key="1">
    <source>
        <dbReference type="Pfam" id="PF12705"/>
    </source>
</evidence>
<name>A0A6B9J1E7_9CAUD</name>
<dbReference type="PANTHER" id="PTHR31340">
    <property type="entry name" value="MITOCHONDRIAL GENOME MAINTENANCE EXONUCLEASE 1"/>
    <property type="match status" value="1"/>
</dbReference>
<dbReference type="InterPro" id="IPR011604">
    <property type="entry name" value="PDDEXK-like_dom_sf"/>
</dbReference>
<dbReference type="PANTHER" id="PTHR31340:SF3">
    <property type="entry name" value="MITOCHONDRIAL GENOME MAINTENANCE EXONUCLEASE 1"/>
    <property type="match status" value="1"/>
</dbReference>
<proteinExistence type="predicted"/>
<dbReference type="Gene3D" id="3.90.320.10">
    <property type="match status" value="1"/>
</dbReference>
<organism evidence="2 3">
    <name type="scientific">Rhizobium phage RL38J1</name>
    <dbReference type="NCBI Taxonomy" id="2663232"/>
    <lineage>
        <taxon>Viruses</taxon>
        <taxon>Duplodnaviria</taxon>
        <taxon>Heunggongvirae</taxon>
        <taxon>Uroviricota</taxon>
        <taxon>Caudoviricetes</taxon>
        <taxon>Pootjesviridae</taxon>
        <taxon>Innesvirus</taxon>
        <taxon>Innesvirus RL38J1</taxon>
    </lineage>
</organism>